<dbReference type="AlphaFoldDB" id="A0A9W6L5I7"/>
<sequence length="312" mass="31911">MQPYAAGSVALGLHPPNAGAHDQVEAVLRQAVAAESAGFAGATLSEHHAGFPGYLPAPLLVSSWILAETTRLWSGPTPTLITVRNPALLAEEIAWTAARYPGRLGVAVAAGYTPADFTTLGLSQEGLAQRFADGVATLRRTLAGEGPLAADPAIAALATGSIPLLHAAHSASAAAKAAEHGTGILLIGSDDASRAGRLTAAYAAAGGFGPRVWIRRVHLGDVPQRVLDELERAFVGHDRSRGGALNDVITGGPAEIVDRLLAETRALGPNTALNLRVQLPGLGQGAVLEQIAALGADVLPALAHEWSSRAAL</sequence>
<dbReference type="InterPro" id="IPR036661">
    <property type="entry name" value="Luciferase-like_sf"/>
</dbReference>
<dbReference type="Pfam" id="PF00296">
    <property type="entry name" value="Bac_luciferase"/>
    <property type="match status" value="1"/>
</dbReference>
<dbReference type="SUPFAM" id="SSF51679">
    <property type="entry name" value="Bacterial luciferase-like"/>
    <property type="match status" value="1"/>
</dbReference>
<reference evidence="4" key="2">
    <citation type="submission" date="2023-01" db="EMBL/GenBank/DDBJ databases">
        <authorList>
            <person name="Sun Q."/>
            <person name="Evtushenko L."/>
        </authorList>
    </citation>
    <scope>NUCLEOTIDE SEQUENCE</scope>
    <source>
        <strain evidence="4">VKM Ac-1069</strain>
    </source>
</reference>
<keyword evidence="5" id="KW-1185">Reference proteome</keyword>
<proteinExistence type="predicted"/>
<keyword evidence="1" id="KW-0560">Oxidoreductase</keyword>
<feature type="domain" description="Luciferase-like" evidence="3">
    <location>
        <begin position="18"/>
        <end position="235"/>
    </location>
</feature>
<evidence type="ECO:0000256" key="2">
    <source>
        <dbReference type="ARBA" id="ARBA00023033"/>
    </source>
</evidence>
<dbReference type="GO" id="GO:0005829">
    <property type="term" value="C:cytosol"/>
    <property type="evidence" value="ECO:0007669"/>
    <property type="project" value="TreeGrafter"/>
</dbReference>
<evidence type="ECO:0000313" key="4">
    <source>
        <dbReference type="EMBL" id="GLL14011.1"/>
    </source>
</evidence>
<keyword evidence="2" id="KW-0503">Monooxygenase</keyword>
<dbReference type="PANTHER" id="PTHR30137">
    <property type="entry name" value="LUCIFERASE-LIKE MONOOXYGENASE"/>
    <property type="match status" value="1"/>
</dbReference>
<evidence type="ECO:0000313" key="5">
    <source>
        <dbReference type="Proteomes" id="UP001143463"/>
    </source>
</evidence>
<dbReference type="GO" id="GO:0004497">
    <property type="term" value="F:monooxygenase activity"/>
    <property type="evidence" value="ECO:0007669"/>
    <property type="project" value="UniProtKB-KW"/>
</dbReference>
<organism evidence="4 5">
    <name type="scientific">Pseudonocardia halophobica</name>
    <dbReference type="NCBI Taxonomy" id="29401"/>
    <lineage>
        <taxon>Bacteria</taxon>
        <taxon>Bacillati</taxon>
        <taxon>Actinomycetota</taxon>
        <taxon>Actinomycetes</taxon>
        <taxon>Pseudonocardiales</taxon>
        <taxon>Pseudonocardiaceae</taxon>
        <taxon>Pseudonocardia</taxon>
    </lineage>
</organism>
<evidence type="ECO:0000256" key="1">
    <source>
        <dbReference type="ARBA" id="ARBA00023002"/>
    </source>
</evidence>
<dbReference type="EMBL" id="BSFQ01000027">
    <property type="protein sequence ID" value="GLL14011.1"/>
    <property type="molecule type" value="Genomic_DNA"/>
</dbReference>
<dbReference type="InterPro" id="IPR011251">
    <property type="entry name" value="Luciferase-like_dom"/>
</dbReference>
<evidence type="ECO:0000259" key="3">
    <source>
        <dbReference type="Pfam" id="PF00296"/>
    </source>
</evidence>
<dbReference type="Proteomes" id="UP001143463">
    <property type="component" value="Unassembled WGS sequence"/>
</dbReference>
<gene>
    <name evidence="4" type="ORF">GCM10017577_51560</name>
</gene>
<dbReference type="Gene3D" id="3.20.20.30">
    <property type="entry name" value="Luciferase-like domain"/>
    <property type="match status" value="1"/>
</dbReference>
<dbReference type="PANTHER" id="PTHR30137:SF8">
    <property type="entry name" value="BLR5498 PROTEIN"/>
    <property type="match status" value="1"/>
</dbReference>
<dbReference type="RefSeq" id="WP_051738052.1">
    <property type="nucleotide sequence ID" value="NZ_BAAAUZ010000064.1"/>
</dbReference>
<protein>
    <recommendedName>
        <fullName evidence="3">Luciferase-like domain-containing protein</fullName>
    </recommendedName>
</protein>
<dbReference type="GO" id="GO:0016705">
    <property type="term" value="F:oxidoreductase activity, acting on paired donors, with incorporation or reduction of molecular oxygen"/>
    <property type="evidence" value="ECO:0007669"/>
    <property type="project" value="InterPro"/>
</dbReference>
<comment type="caution">
    <text evidence="4">The sequence shown here is derived from an EMBL/GenBank/DDBJ whole genome shotgun (WGS) entry which is preliminary data.</text>
</comment>
<reference evidence="4" key="1">
    <citation type="journal article" date="2014" name="Int. J. Syst. Evol. Microbiol.">
        <title>Complete genome sequence of Corynebacterium casei LMG S-19264T (=DSM 44701T), isolated from a smear-ripened cheese.</title>
        <authorList>
            <consortium name="US DOE Joint Genome Institute (JGI-PGF)"/>
            <person name="Walter F."/>
            <person name="Albersmeier A."/>
            <person name="Kalinowski J."/>
            <person name="Ruckert C."/>
        </authorList>
    </citation>
    <scope>NUCLEOTIDE SEQUENCE</scope>
    <source>
        <strain evidence="4">VKM Ac-1069</strain>
    </source>
</reference>
<dbReference type="InterPro" id="IPR050766">
    <property type="entry name" value="Bact_Lucif_Oxidored"/>
</dbReference>
<name>A0A9W6L5I7_9PSEU</name>
<accession>A0A9W6L5I7</accession>